<dbReference type="GO" id="GO:0015990">
    <property type="term" value="P:electron transport coupled proton transport"/>
    <property type="evidence" value="ECO:0007669"/>
    <property type="project" value="TreeGrafter"/>
</dbReference>
<feature type="compositionally biased region" description="Polar residues" evidence="5">
    <location>
        <begin position="551"/>
        <end position="565"/>
    </location>
</feature>
<keyword evidence="3 6" id="KW-1133">Transmembrane helix</keyword>
<feature type="transmembrane region" description="Helical" evidence="6">
    <location>
        <begin position="499"/>
        <end position="522"/>
    </location>
</feature>
<feature type="domain" description="NADH:quinone oxidoreductase/Mrp antiporter transmembrane" evidence="7">
    <location>
        <begin position="184"/>
        <end position="457"/>
    </location>
</feature>
<dbReference type="EC" id="1.6.5.11" evidence="9"/>
<feature type="transmembrane region" description="Helical" evidence="6">
    <location>
        <begin position="233"/>
        <end position="252"/>
    </location>
</feature>
<feature type="transmembrane region" description="Helical" evidence="6">
    <location>
        <begin position="141"/>
        <end position="162"/>
    </location>
</feature>
<dbReference type="InterPro" id="IPR001516">
    <property type="entry name" value="Proton_antipo_N"/>
</dbReference>
<dbReference type="Pfam" id="PF00361">
    <property type="entry name" value="Proton_antipo_M"/>
    <property type="match status" value="1"/>
</dbReference>
<feature type="transmembrane region" description="Helical" evidence="6">
    <location>
        <begin position="686"/>
        <end position="703"/>
    </location>
</feature>
<dbReference type="KEGG" id="nfn:NFRAN_2936"/>
<feature type="transmembrane region" description="Helical" evidence="6">
    <location>
        <begin position="273"/>
        <end position="291"/>
    </location>
</feature>
<feature type="transmembrane region" description="Helical" evidence="6">
    <location>
        <begin position="12"/>
        <end position="31"/>
    </location>
</feature>
<comment type="subcellular location">
    <subcellularLocation>
        <location evidence="1">Membrane</location>
        <topology evidence="1">Multi-pass membrane protein</topology>
    </subcellularLocation>
</comment>
<dbReference type="EMBL" id="LR216287">
    <property type="protein sequence ID" value="VFJ15259.1"/>
    <property type="molecule type" value="Genomic_DNA"/>
</dbReference>
<gene>
    <name evidence="9" type="primary">nuoL</name>
    <name evidence="9" type="ORF">NFRAN_2936</name>
</gene>
<dbReference type="RefSeq" id="WP_134485229.1">
    <property type="nucleotide sequence ID" value="NZ_LR216287.1"/>
</dbReference>
<dbReference type="InterPro" id="IPR018393">
    <property type="entry name" value="NADHpl_OxRdtase_5_subgr"/>
</dbReference>
<evidence type="ECO:0000256" key="1">
    <source>
        <dbReference type="ARBA" id="ARBA00004141"/>
    </source>
</evidence>
<feature type="transmembrane region" description="Helical" evidence="6">
    <location>
        <begin position="411"/>
        <end position="433"/>
    </location>
</feature>
<feature type="transmembrane region" description="Helical" evidence="6">
    <location>
        <begin position="202"/>
        <end position="221"/>
    </location>
</feature>
<dbReference type="PANTHER" id="PTHR42829">
    <property type="entry name" value="NADH-UBIQUINONE OXIDOREDUCTASE CHAIN 5"/>
    <property type="match status" value="1"/>
</dbReference>
<name>A0A484IK31_9ARCH</name>
<feature type="transmembrane region" description="Helical" evidence="6">
    <location>
        <begin position="117"/>
        <end position="135"/>
    </location>
</feature>
<evidence type="ECO:0000256" key="2">
    <source>
        <dbReference type="ARBA" id="ARBA00022692"/>
    </source>
</evidence>
<dbReference type="GeneID" id="39422047"/>
<reference evidence="9 10" key="1">
    <citation type="submission" date="2019-02" db="EMBL/GenBank/DDBJ databases">
        <authorList>
            <person name="Lehtovirta-Morley E L."/>
        </authorList>
    </citation>
    <scope>NUCLEOTIDE SEQUENCE [LARGE SCALE GENOMIC DNA]</scope>
    <source>
        <strain evidence="9">NFRAN1</strain>
    </source>
</reference>
<dbReference type="NCBIfam" id="TIGR01974">
    <property type="entry name" value="NDH_I_L"/>
    <property type="match status" value="1"/>
</dbReference>
<evidence type="ECO:0000256" key="4">
    <source>
        <dbReference type="ARBA" id="ARBA00023136"/>
    </source>
</evidence>
<evidence type="ECO:0000256" key="6">
    <source>
        <dbReference type="SAM" id="Phobius"/>
    </source>
</evidence>
<protein>
    <submittedName>
        <fullName evidence="9">NADH-quinone oxidoreductase subunit L</fullName>
        <ecNumber evidence="9">1.6.5.11</ecNumber>
    </submittedName>
</protein>
<keyword evidence="9" id="KW-0560">Oxidoreductase</keyword>
<feature type="transmembrane region" description="Helical" evidence="6">
    <location>
        <begin position="581"/>
        <end position="601"/>
    </location>
</feature>
<dbReference type="Pfam" id="PF00662">
    <property type="entry name" value="Proton_antipo_N"/>
    <property type="match status" value="1"/>
</dbReference>
<feature type="transmembrane region" description="Helical" evidence="6">
    <location>
        <begin position="82"/>
        <end position="105"/>
    </location>
</feature>
<feature type="transmembrane region" description="Helical" evidence="6">
    <location>
        <begin position="336"/>
        <end position="357"/>
    </location>
</feature>
<evidence type="ECO:0000256" key="3">
    <source>
        <dbReference type="ARBA" id="ARBA00022989"/>
    </source>
</evidence>
<keyword evidence="2 6" id="KW-0812">Transmembrane</keyword>
<accession>A0A484IK31</accession>
<dbReference type="GO" id="GO:0016020">
    <property type="term" value="C:membrane"/>
    <property type="evidence" value="ECO:0007669"/>
    <property type="project" value="UniProtKB-SubCell"/>
</dbReference>
<dbReference type="GO" id="GO:0042773">
    <property type="term" value="P:ATP synthesis coupled electron transport"/>
    <property type="evidence" value="ECO:0007669"/>
    <property type="project" value="InterPro"/>
</dbReference>
<dbReference type="GO" id="GO:0003954">
    <property type="term" value="F:NADH dehydrogenase activity"/>
    <property type="evidence" value="ECO:0007669"/>
    <property type="project" value="TreeGrafter"/>
</dbReference>
<proteinExistence type="predicted"/>
<keyword evidence="10" id="KW-1185">Reference proteome</keyword>
<dbReference type="Gene3D" id="1.20.5.2700">
    <property type="match status" value="1"/>
</dbReference>
<organism evidence="9 10">
    <name type="scientific">Candidatus Nitrosocosmicus franklandianus</name>
    <dbReference type="NCBI Taxonomy" id="1798806"/>
    <lineage>
        <taxon>Archaea</taxon>
        <taxon>Nitrososphaerota</taxon>
        <taxon>Nitrososphaeria</taxon>
        <taxon>Nitrososphaerales</taxon>
        <taxon>Nitrososphaeraceae</taxon>
        <taxon>Candidatus Nitrosocosmicus</taxon>
    </lineage>
</organism>
<evidence type="ECO:0000259" key="7">
    <source>
        <dbReference type="Pfam" id="PF00361"/>
    </source>
</evidence>
<dbReference type="OrthoDB" id="371891at2157"/>
<feature type="transmembrane region" description="Helical" evidence="6">
    <location>
        <begin position="453"/>
        <end position="478"/>
    </location>
</feature>
<evidence type="ECO:0000259" key="8">
    <source>
        <dbReference type="Pfam" id="PF00662"/>
    </source>
</evidence>
<dbReference type="AlphaFoldDB" id="A0A484IK31"/>
<evidence type="ECO:0000313" key="10">
    <source>
        <dbReference type="Proteomes" id="UP000294299"/>
    </source>
</evidence>
<feature type="region of interest" description="Disordered" evidence="5">
    <location>
        <begin position="550"/>
        <end position="570"/>
    </location>
</feature>
<dbReference type="InterPro" id="IPR001750">
    <property type="entry name" value="ND/Mrp_TM"/>
</dbReference>
<evidence type="ECO:0000256" key="5">
    <source>
        <dbReference type="SAM" id="MobiDB-lite"/>
    </source>
</evidence>
<keyword evidence="4 6" id="KW-0472">Membrane</keyword>
<dbReference type="PRINTS" id="PR01434">
    <property type="entry name" value="NADHDHGNASE5"/>
</dbReference>
<evidence type="ECO:0000313" key="9">
    <source>
        <dbReference type="EMBL" id="VFJ15259.1"/>
    </source>
</evidence>
<feature type="transmembrane region" description="Helical" evidence="6">
    <location>
        <begin position="311"/>
        <end position="329"/>
    </location>
</feature>
<dbReference type="Proteomes" id="UP000294299">
    <property type="component" value="Chromosome NFRAN"/>
</dbReference>
<feature type="transmembrane region" description="Helical" evidence="6">
    <location>
        <begin position="628"/>
        <end position="646"/>
    </location>
</feature>
<feature type="transmembrane region" description="Helical" evidence="6">
    <location>
        <begin position="369"/>
        <end position="390"/>
    </location>
</feature>
<feature type="domain" description="NADH-Ubiquinone oxidoreductase (complex I) chain 5 N-terminal" evidence="8">
    <location>
        <begin position="76"/>
        <end position="120"/>
    </location>
</feature>
<feature type="transmembrane region" description="Helical" evidence="6">
    <location>
        <begin position="43"/>
        <end position="62"/>
    </location>
</feature>
<dbReference type="PANTHER" id="PTHR42829:SF2">
    <property type="entry name" value="NADH-UBIQUINONE OXIDOREDUCTASE CHAIN 5"/>
    <property type="match status" value="1"/>
</dbReference>
<dbReference type="InterPro" id="IPR003945">
    <property type="entry name" value="NU5C-like"/>
</dbReference>
<dbReference type="GO" id="GO:0008137">
    <property type="term" value="F:NADH dehydrogenase (ubiquinone) activity"/>
    <property type="evidence" value="ECO:0007669"/>
    <property type="project" value="InterPro"/>
</dbReference>
<sequence>MVDAIGFEGLGINAWLIWMTPFIGAAFIPLLRNKSEKIKSLVAVGFSILSALFALSILPVGLSNGEIHSQIPWFSALNLEAGVLADPLAIIMSNLVAWISAAIFIYSVSYMHKQKSLIRYWFFMLFFIGSMQLIVLSDNLLMVFFGWEGVGLASYALIGFWYQDRKKDYVGKEGHTAWGIPQWTSPTHAGIKAFLLNRAGDVMMLSGMFLIFMYAGTFGFRELIADQAWAHEMMQQNLLVPAAVLIFGGAIGKSAQFPLNEWLLEAMTGPTSVSALIHAATMVKAGVFLVARIGPLFFALSVFNMQQFFEIVAWVGAITAMLLATQALVNPEIKKVLAYSTGSQIGYMMLALGIAGLSTNFVDGYTAGFFHLISHALFKASLFMAAGAILHTVHSRFMTDMGGLRKSMRKTYIFMVLASLSLAGAPLITSGFWSKDAIFASILESNYEFSSYLFFIAVAVAVMTAFYTFRMVGLVFFGKPSQNVIDIENKGHRIREVNQLMWMPFAVLAIASIVIGVVGFAFEGQLHHLFSMYLASSFGIVGSEVEPPTLASENGDTIQGQQQTESHTEGQVEESLELNPLAVIASVLAFGIGGFLGYLFYIKRAADPTKINENVVSKALWRFLYNRWYLNSLLYWFGVVIPLGFYRRVNKYFENILMYGINPSVQHSMVFMSKVTKAAQSGNVQTYLYVFSAGIILITMLLLS</sequence>